<dbReference type="Gene3D" id="3.30.565.10">
    <property type="entry name" value="Histidine kinase-like ATPase, C-terminal domain"/>
    <property type="match status" value="1"/>
</dbReference>
<dbReference type="SMART" id="SM00388">
    <property type="entry name" value="HisKA"/>
    <property type="match status" value="1"/>
</dbReference>
<evidence type="ECO:0000256" key="8">
    <source>
        <dbReference type="ARBA" id="ARBA00022741"/>
    </source>
</evidence>
<evidence type="ECO:0000256" key="2">
    <source>
        <dbReference type="ARBA" id="ARBA00004651"/>
    </source>
</evidence>
<evidence type="ECO:0000256" key="12">
    <source>
        <dbReference type="ARBA" id="ARBA00023012"/>
    </source>
</evidence>
<feature type="domain" description="HAMP" evidence="16">
    <location>
        <begin position="190"/>
        <end position="244"/>
    </location>
</feature>
<dbReference type="GO" id="GO:0000155">
    <property type="term" value="F:phosphorelay sensor kinase activity"/>
    <property type="evidence" value="ECO:0007669"/>
    <property type="project" value="InterPro"/>
</dbReference>
<keyword evidence="18" id="KW-1185">Reference proteome</keyword>
<evidence type="ECO:0000256" key="9">
    <source>
        <dbReference type="ARBA" id="ARBA00022777"/>
    </source>
</evidence>
<dbReference type="PRINTS" id="PR00344">
    <property type="entry name" value="BCTRLSENSOR"/>
</dbReference>
<evidence type="ECO:0000256" key="3">
    <source>
        <dbReference type="ARBA" id="ARBA00012438"/>
    </source>
</evidence>
<keyword evidence="8" id="KW-0547">Nucleotide-binding</keyword>
<evidence type="ECO:0000313" key="18">
    <source>
        <dbReference type="Proteomes" id="UP000243558"/>
    </source>
</evidence>
<keyword evidence="4" id="KW-1003">Cell membrane</keyword>
<dbReference type="SMART" id="SM00304">
    <property type="entry name" value="HAMP"/>
    <property type="match status" value="1"/>
</dbReference>
<dbReference type="InterPro" id="IPR003660">
    <property type="entry name" value="HAMP_dom"/>
</dbReference>
<gene>
    <name evidence="17" type="ORF">QV01_10060</name>
</gene>
<evidence type="ECO:0000259" key="16">
    <source>
        <dbReference type="PROSITE" id="PS50885"/>
    </source>
</evidence>
<dbReference type="Gene3D" id="3.30.450.210">
    <property type="entry name" value="Two-component sensor protein CpxA, periplasmic domain"/>
    <property type="match status" value="1"/>
</dbReference>
<dbReference type="InterPro" id="IPR004358">
    <property type="entry name" value="Sig_transdc_His_kin-like_C"/>
</dbReference>
<dbReference type="PATRIC" id="fig|505345.7.peg.1990"/>
<dbReference type="InterPro" id="IPR005467">
    <property type="entry name" value="His_kinase_dom"/>
</dbReference>
<dbReference type="AlphaFoldDB" id="A0A1A7NKF8"/>
<keyword evidence="9 17" id="KW-0418">Kinase</keyword>
<dbReference type="EMBL" id="JTJM01000061">
    <property type="protein sequence ID" value="OBW90647.1"/>
    <property type="molecule type" value="Genomic_DNA"/>
</dbReference>
<dbReference type="Gene3D" id="1.10.287.130">
    <property type="match status" value="1"/>
</dbReference>
<evidence type="ECO:0000259" key="15">
    <source>
        <dbReference type="PROSITE" id="PS50109"/>
    </source>
</evidence>
<dbReference type="InterPro" id="IPR050398">
    <property type="entry name" value="HssS/ArlS-like"/>
</dbReference>
<dbReference type="PANTHER" id="PTHR45528:SF1">
    <property type="entry name" value="SENSOR HISTIDINE KINASE CPXA"/>
    <property type="match status" value="1"/>
</dbReference>
<evidence type="ECO:0000256" key="5">
    <source>
        <dbReference type="ARBA" id="ARBA00022553"/>
    </source>
</evidence>
<comment type="caution">
    <text evidence="17">The sequence shown here is derived from an EMBL/GenBank/DDBJ whole genome shotgun (WGS) entry which is preliminary data.</text>
</comment>
<sequence>MKKRISKPFTSLTGQIYLFFILVFCISFIIAVILPSLDARNYTIINDKEVNFYNKVIFSMMEKMDNNNTFHLQAQVEFLEKEKKLRFALVNQSGKILNVNYQDYAHLKEFTHRANNPLYPQKKQFDNKEIIGPFIINLSYNSEKTTPYYTYFIKNVPPTHPLIRKFFDNYLLMLLVIITLTAPLLLILSYRITQPITKLRKAVNNVAMGHFTINPELETEGPVEIRAVGKSFNQMVTAVENLLNSQKRMLSDISHELRTPLARLKLSTAIIRRRHGETPELARIETEAERLEQMISDILNISRQQINSHLEHEIFPITDIWDEVIENTHFEIDQLNKEEHTNKQLIIENHIEEEDRYFINGNISALAGALENIIQNAKKYGNQIIKLSFFVNQDQLIIHIEDDGNGIDPSEYKQIFEPFYRVDTARTRESGGFGLGLAIVSNTVKQHNGTIEAMQSELGGLLVKIQLPLWFD</sequence>
<dbReference type="PROSITE" id="PS50885">
    <property type="entry name" value="HAMP"/>
    <property type="match status" value="1"/>
</dbReference>
<dbReference type="EC" id="2.7.13.3" evidence="3"/>
<evidence type="ECO:0000256" key="6">
    <source>
        <dbReference type="ARBA" id="ARBA00022679"/>
    </source>
</evidence>
<dbReference type="PROSITE" id="PS50109">
    <property type="entry name" value="HIS_KIN"/>
    <property type="match status" value="1"/>
</dbReference>
<dbReference type="InterPro" id="IPR003594">
    <property type="entry name" value="HATPase_dom"/>
</dbReference>
<dbReference type="RefSeq" id="WP_065239921.1">
    <property type="nucleotide sequence ID" value="NZ_JTJM01000061.1"/>
</dbReference>
<keyword evidence="12" id="KW-0902">Two-component regulatory system</keyword>
<dbReference type="SUPFAM" id="SSF55874">
    <property type="entry name" value="ATPase domain of HSP90 chaperone/DNA topoisomerase II/histidine kinase"/>
    <property type="match status" value="1"/>
</dbReference>
<dbReference type="Pfam" id="PF00672">
    <property type="entry name" value="HAMP"/>
    <property type="match status" value="1"/>
</dbReference>
<dbReference type="GO" id="GO:0005524">
    <property type="term" value="F:ATP binding"/>
    <property type="evidence" value="ECO:0007669"/>
    <property type="project" value="UniProtKB-KW"/>
</dbReference>
<dbReference type="SMART" id="SM00387">
    <property type="entry name" value="HATPase_c"/>
    <property type="match status" value="1"/>
</dbReference>
<comment type="subcellular location">
    <subcellularLocation>
        <location evidence="2">Cell membrane</location>
        <topology evidence="2">Multi-pass membrane protein</topology>
    </subcellularLocation>
</comment>
<keyword evidence="10" id="KW-0067">ATP-binding</keyword>
<dbReference type="InterPro" id="IPR036097">
    <property type="entry name" value="HisK_dim/P_sf"/>
</dbReference>
<comment type="catalytic activity">
    <reaction evidence="1">
        <text>ATP + protein L-histidine = ADP + protein N-phospho-L-histidine.</text>
        <dbReference type="EC" id="2.7.13.3"/>
    </reaction>
</comment>
<accession>A0A1A7NKF8</accession>
<dbReference type="Pfam" id="PF02518">
    <property type="entry name" value="HATPase_c"/>
    <property type="match status" value="1"/>
</dbReference>
<keyword evidence="5" id="KW-0597">Phosphoprotein</keyword>
<evidence type="ECO:0000256" key="14">
    <source>
        <dbReference type="SAM" id="Phobius"/>
    </source>
</evidence>
<dbReference type="FunFam" id="3.30.565.10:FF:000011">
    <property type="entry name" value="Sensor histidine kinase CpxA"/>
    <property type="match status" value="1"/>
</dbReference>
<protein>
    <recommendedName>
        <fullName evidence="3">histidine kinase</fullName>
        <ecNumber evidence="3">2.7.13.3</ecNumber>
    </recommendedName>
</protein>
<dbReference type="Proteomes" id="UP000243558">
    <property type="component" value="Unassembled WGS sequence"/>
</dbReference>
<reference evidence="17 18" key="1">
    <citation type="submission" date="2014-11" db="EMBL/GenBank/DDBJ databases">
        <title>Pan-genome of Gallibacterium spp.</title>
        <authorList>
            <person name="Kudirkiene E."/>
            <person name="Bojesen A.M."/>
        </authorList>
    </citation>
    <scope>NUCLEOTIDE SEQUENCE [LARGE SCALE GENOMIC DNA]</scope>
    <source>
        <strain evidence="17 18">F151</strain>
    </source>
</reference>
<proteinExistence type="predicted"/>
<evidence type="ECO:0000256" key="13">
    <source>
        <dbReference type="ARBA" id="ARBA00023136"/>
    </source>
</evidence>
<feature type="domain" description="Histidine kinase" evidence="15">
    <location>
        <begin position="252"/>
        <end position="471"/>
    </location>
</feature>
<feature type="transmembrane region" description="Helical" evidence="14">
    <location>
        <begin position="12"/>
        <end position="34"/>
    </location>
</feature>
<dbReference type="NCBIfam" id="NF007007">
    <property type="entry name" value="PRK09470.1"/>
    <property type="match status" value="1"/>
</dbReference>
<feature type="transmembrane region" description="Helical" evidence="14">
    <location>
        <begin position="170"/>
        <end position="190"/>
    </location>
</feature>
<dbReference type="InterPro" id="IPR058125">
    <property type="entry name" value="CpxA"/>
</dbReference>
<dbReference type="PANTHER" id="PTHR45528">
    <property type="entry name" value="SENSOR HISTIDINE KINASE CPXA"/>
    <property type="match status" value="1"/>
</dbReference>
<dbReference type="InterPro" id="IPR003661">
    <property type="entry name" value="HisK_dim/P_dom"/>
</dbReference>
<evidence type="ECO:0000256" key="7">
    <source>
        <dbReference type="ARBA" id="ARBA00022692"/>
    </source>
</evidence>
<dbReference type="OrthoDB" id="9804645at2"/>
<keyword evidence="6" id="KW-0808">Transferase</keyword>
<keyword evidence="11 14" id="KW-1133">Transmembrane helix</keyword>
<evidence type="ECO:0000313" key="17">
    <source>
        <dbReference type="EMBL" id="OBW90647.1"/>
    </source>
</evidence>
<keyword evidence="13 14" id="KW-0472">Membrane</keyword>
<evidence type="ECO:0000256" key="10">
    <source>
        <dbReference type="ARBA" id="ARBA00022840"/>
    </source>
</evidence>
<evidence type="ECO:0000256" key="4">
    <source>
        <dbReference type="ARBA" id="ARBA00022475"/>
    </source>
</evidence>
<name>A0A1A7NKF8_9PAST</name>
<dbReference type="InterPro" id="IPR038515">
    <property type="entry name" value="CpxA_peri_sf"/>
</dbReference>
<dbReference type="SUPFAM" id="SSF47384">
    <property type="entry name" value="Homodimeric domain of signal transducing histidine kinase"/>
    <property type="match status" value="1"/>
</dbReference>
<dbReference type="GO" id="GO:0005886">
    <property type="term" value="C:plasma membrane"/>
    <property type="evidence" value="ECO:0007669"/>
    <property type="project" value="UniProtKB-SubCell"/>
</dbReference>
<dbReference type="CDD" id="cd00082">
    <property type="entry name" value="HisKA"/>
    <property type="match status" value="1"/>
</dbReference>
<evidence type="ECO:0000256" key="1">
    <source>
        <dbReference type="ARBA" id="ARBA00000085"/>
    </source>
</evidence>
<dbReference type="Pfam" id="PF00512">
    <property type="entry name" value="HisKA"/>
    <property type="match status" value="1"/>
</dbReference>
<dbReference type="CDD" id="cd06225">
    <property type="entry name" value="HAMP"/>
    <property type="match status" value="1"/>
</dbReference>
<organism evidence="17 18">
    <name type="scientific">Gallibacterium genomosp. 3</name>
    <dbReference type="NCBI Taxonomy" id="505345"/>
    <lineage>
        <taxon>Bacteria</taxon>
        <taxon>Pseudomonadati</taxon>
        <taxon>Pseudomonadota</taxon>
        <taxon>Gammaproteobacteria</taxon>
        <taxon>Pasteurellales</taxon>
        <taxon>Pasteurellaceae</taxon>
        <taxon>Gallibacterium</taxon>
    </lineage>
</organism>
<keyword evidence="7 14" id="KW-0812">Transmembrane</keyword>
<evidence type="ECO:0000256" key="11">
    <source>
        <dbReference type="ARBA" id="ARBA00022989"/>
    </source>
</evidence>
<dbReference type="InterPro" id="IPR036890">
    <property type="entry name" value="HATPase_C_sf"/>
</dbReference>